<dbReference type="AlphaFoldDB" id="A0AAD7ILL1"/>
<dbReference type="Proteomes" id="UP001215598">
    <property type="component" value="Unassembled WGS sequence"/>
</dbReference>
<keyword evidence="1" id="KW-0560">Oxidoreductase</keyword>
<gene>
    <name evidence="2" type="ORF">B0H16DRAFT_1321372</name>
</gene>
<evidence type="ECO:0000313" key="3">
    <source>
        <dbReference type="Proteomes" id="UP001215598"/>
    </source>
</evidence>
<dbReference type="PANTHER" id="PTHR43157:SF31">
    <property type="entry name" value="PHOSPHATIDYLINOSITOL-GLYCAN BIOSYNTHESIS CLASS F PROTEIN"/>
    <property type="match status" value="1"/>
</dbReference>
<keyword evidence="3" id="KW-1185">Reference proteome</keyword>
<dbReference type="InterPro" id="IPR002347">
    <property type="entry name" value="SDR_fam"/>
</dbReference>
<dbReference type="PANTHER" id="PTHR43157">
    <property type="entry name" value="PHOSPHATIDYLINOSITOL-GLYCAN BIOSYNTHESIS CLASS F PROTEIN-RELATED"/>
    <property type="match status" value="1"/>
</dbReference>
<dbReference type="Pfam" id="PF00106">
    <property type="entry name" value="adh_short"/>
    <property type="match status" value="1"/>
</dbReference>
<proteinExistence type="predicted"/>
<dbReference type="GO" id="GO:0016491">
    <property type="term" value="F:oxidoreductase activity"/>
    <property type="evidence" value="ECO:0007669"/>
    <property type="project" value="UniProtKB-KW"/>
</dbReference>
<protein>
    <submittedName>
        <fullName evidence="2">Uncharacterized protein</fullName>
    </submittedName>
</protein>
<dbReference type="InterPro" id="IPR036291">
    <property type="entry name" value="NAD(P)-bd_dom_sf"/>
</dbReference>
<sequence length="292" mass="32041">MANFLAKVVVATGASSGLGFEAVKQLLNQQQRYGFILGARDVASTEAAYNSLKFDANSHTVDMLPSELSDLKAVRTFAHQVLEFLGSGGKIDYLMLSAARTHLATAPGPNGSTWSGTYIVNHLSQHYLVHLLRDKLVSSSSRIVFVSSGVFQWVKDISTLESDLKAGSDLQVYTHSKLVQLLSAHWWRRQLASKCTVVAVSPGFIPNTGLSAGAGLKFTMDMPGAKPVSEGMHSILRAFARDDFPEDPDRIFLTDGGEWWGREELAVTLDKDLQDKWSPSREQIEQEEGIAR</sequence>
<organism evidence="2 3">
    <name type="scientific">Mycena metata</name>
    <dbReference type="NCBI Taxonomy" id="1033252"/>
    <lineage>
        <taxon>Eukaryota</taxon>
        <taxon>Fungi</taxon>
        <taxon>Dikarya</taxon>
        <taxon>Basidiomycota</taxon>
        <taxon>Agaricomycotina</taxon>
        <taxon>Agaricomycetes</taxon>
        <taxon>Agaricomycetidae</taxon>
        <taxon>Agaricales</taxon>
        <taxon>Marasmiineae</taxon>
        <taxon>Mycenaceae</taxon>
        <taxon>Mycena</taxon>
    </lineage>
</organism>
<evidence type="ECO:0000313" key="2">
    <source>
        <dbReference type="EMBL" id="KAJ7745992.1"/>
    </source>
</evidence>
<reference evidence="2" key="1">
    <citation type="submission" date="2023-03" db="EMBL/GenBank/DDBJ databases">
        <title>Massive genome expansion in bonnet fungi (Mycena s.s.) driven by repeated elements and novel gene families across ecological guilds.</title>
        <authorList>
            <consortium name="Lawrence Berkeley National Laboratory"/>
            <person name="Harder C.B."/>
            <person name="Miyauchi S."/>
            <person name="Viragh M."/>
            <person name="Kuo A."/>
            <person name="Thoen E."/>
            <person name="Andreopoulos B."/>
            <person name="Lu D."/>
            <person name="Skrede I."/>
            <person name="Drula E."/>
            <person name="Henrissat B."/>
            <person name="Morin E."/>
            <person name="Kohler A."/>
            <person name="Barry K."/>
            <person name="LaButti K."/>
            <person name="Morin E."/>
            <person name="Salamov A."/>
            <person name="Lipzen A."/>
            <person name="Mereny Z."/>
            <person name="Hegedus B."/>
            <person name="Baldrian P."/>
            <person name="Stursova M."/>
            <person name="Weitz H."/>
            <person name="Taylor A."/>
            <person name="Grigoriev I.V."/>
            <person name="Nagy L.G."/>
            <person name="Martin F."/>
            <person name="Kauserud H."/>
        </authorList>
    </citation>
    <scope>NUCLEOTIDE SEQUENCE</scope>
    <source>
        <strain evidence="2">CBHHK182m</strain>
    </source>
</reference>
<dbReference type="Gene3D" id="3.40.50.720">
    <property type="entry name" value="NAD(P)-binding Rossmann-like Domain"/>
    <property type="match status" value="1"/>
</dbReference>
<accession>A0AAD7ILL1</accession>
<dbReference type="PRINTS" id="PR00081">
    <property type="entry name" value="GDHRDH"/>
</dbReference>
<dbReference type="EMBL" id="JARKIB010000081">
    <property type="protein sequence ID" value="KAJ7745992.1"/>
    <property type="molecule type" value="Genomic_DNA"/>
</dbReference>
<evidence type="ECO:0000256" key="1">
    <source>
        <dbReference type="ARBA" id="ARBA00023002"/>
    </source>
</evidence>
<dbReference type="SUPFAM" id="SSF51735">
    <property type="entry name" value="NAD(P)-binding Rossmann-fold domains"/>
    <property type="match status" value="1"/>
</dbReference>
<name>A0AAD7ILL1_9AGAR</name>
<comment type="caution">
    <text evidence="2">The sequence shown here is derived from an EMBL/GenBank/DDBJ whole genome shotgun (WGS) entry which is preliminary data.</text>
</comment>